<dbReference type="EMBL" id="DS999644">
    <property type="protein sequence ID" value="EFE74526.2"/>
    <property type="molecule type" value="Genomic_DNA"/>
</dbReference>
<reference evidence="3" key="3">
    <citation type="submission" date="2008-12" db="EMBL/GenBank/DDBJ databases">
        <title>Annotation of Streptomyces roseosporus strain NRRL 15998.</title>
        <authorList>
            <consortium name="The Broad Institute Genome Sequencing Platform"/>
            <consortium name="Broad Institute Microbial Sequencing Center"/>
            <person name="Fischbach M."/>
            <person name="Ward D."/>
            <person name="Young S."/>
            <person name="Kodira C.D."/>
            <person name="Zeng Q."/>
            <person name="Koehrsen M."/>
            <person name="Godfrey P."/>
            <person name="Alvarado L."/>
            <person name="Berlin A.M."/>
            <person name="Borenstein D."/>
            <person name="Chen Z."/>
            <person name="Engels R."/>
            <person name="Freedman E."/>
            <person name="Gellesch M."/>
            <person name="Goldberg J."/>
            <person name="Griggs A."/>
            <person name="Gujja S."/>
            <person name="Heiman D.I."/>
            <person name="Hepburn T.A."/>
            <person name="Howarth C."/>
            <person name="Jen D."/>
            <person name="Larson L."/>
            <person name="Lewis B."/>
            <person name="Mehta T."/>
            <person name="Park D."/>
            <person name="Pearson M."/>
            <person name="Roberts A."/>
            <person name="Saif S."/>
            <person name="Shea T.D."/>
            <person name="Shenoy N."/>
            <person name="Sisk P."/>
            <person name="Stolte C."/>
            <person name="Sykes S.N."/>
            <person name="Walk T."/>
            <person name="White J."/>
            <person name="Yandava C."/>
            <person name="Straight P."/>
            <person name="Clardy J."/>
            <person name="Hung D."/>
            <person name="Kolter R."/>
            <person name="Mekalanos J."/>
            <person name="Walker S."/>
            <person name="Walsh C.T."/>
            <person name="Wieland B.L.C."/>
            <person name="Ilzarbe M."/>
            <person name="Galagan J."/>
            <person name="Nusbaum C."/>
            <person name="Birren B."/>
        </authorList>
    </citation>
    <scope>NUCLEOTIDE SEQUENCE [LARGE SCALE GENOMIC DNA]</scope>
    <source>
        <strain evidence="3">NRRL 15998</strain>
    </source>
</reference>
<accession>D6AC84</accession>
<reference evidence="1" key="1">
    <citation type="submission" date="2008-10" db="EMBL/GenBank/DDBJ databases">
        <title>Annotation of Streptomyces roseosporus strain NRRL 15998.</title>
        <authorList>
            <consortium name="The Broad Institute Genome Sequencing Platform"/>
            <consortium name="Broad Institute Microbial Sequencing Center"/>
            <person name="Fischbach M."/>
            <person name="Ward D."/>
            <person name="Young S."/>
            <person name="Kodira C.D."/>
            <person name="Zeng Q."/>
            <person name="Koehrsen M."/>
            <person name="Godfrey P."/>
            <person name="Alvarado L."/>
            <person name="Berlin A.M."/>
            <person name="Borenstein D."/>
            <person name="Chen Z."/>
            <person name="Engels R."/>
            <person name="Freedman E."/>
            <person name="Gellesch M."/>
            <person name="Goldberg J."/>
            <person name="Griggs A."/>
            <person name="Gujja S."/>
            <person name="Heiman D.I."/>
            <person name="Hepburn T.A."/>
            <person name="Howarth C."/>
            <person name="Jen D."/>
            <person name="Larson L."/>
            <person name="Lewis B."/>
            <person name="Mehta T."/>
            <person name="Park D."/>
            <person name="Pearson M."/>
            <person name="Roberts A."/>
            <person name="Saif S."/>
            <person name="Shea T.D."/>
            <person name="Shenoy N."/>
            <person name="Sisk P."/>
            <person name="Stolte C."/>
            <person name="Sykes S.N."/>
            <person name="Walk T."/>
            <person name="White J."/>
            <person name="Yandava C."/>
            <person name="Straight P."/>
            <person name="Clardy J."/>
            <person name="Hung D."/>
            <person name="Kolter R."/>
            <person name="Mekalanos J."/>
            <person name="Walker S."/>
            <person name="Walsh C.T."/>
            <person name="Wieland B.L.C."/>
            <person name="Ilzarbe M."/>
            <person name="Galagan J."/>
            <person name="Nusbaum C."/>
            <person name="Birren B."/>
        </authorList>
    </citation>
    <scope>NUCLEOTIDE SEQUENCE [LARGE SCALE GENOMIC DNA]</scope>
    <source>
        <strain evidence="1 3">NRRL 15998</strain>
    </source>
</reference>
<proteinExistence type="predicted"/>
<reference evidence="3" key="2">
    <citation type="submission" date="2008-10" db="EMBL/GenBank/DDBJ databases">
        <authorList>
            <person name="Molnar K."/>
        </authorList>
    </citation>
    <scope>NUCLEOTIDE SEQUENCE [LARGE SCALE GENOMIC DNA]</scope>
    <source>
        <strain evidence="3">NRRL 15998</strain>
    </source>
</reference>
<organism evidence="1 3">
    <name type="scientific">Streptomyces filamentosus NRRL 15998</name>
    <dbReference type="NCBI Taxonomy" id="457431"/>
    <lineage>
        <taxon>Bacteria</taxon>
        <taxon>Bacillati</taxon>
        <taxon>Actinomycetota</taxon>
        <taxon>Actinomycetes</taxon>
        <taxon>Kitasatosporales</taxon>
        <taxon>Streptomycetaceae</taxon>
        <taxon>Streptomyces</taxon>
    </lineage>
</organism>
<sequence>MFGGGEMPEQRDAQTEQRDALTELVRASVGTGRRMSTREFSAAAVDGETGWSPGKSLVAKIIGGQGYTVTPQLVSAIAVGLELPREVVAAAAHLQTIGYTVEELAEGAPATLIRTLDAAAGPKARAVAERWDAEA</sequence>
<name>D6AC84_STRFL</name>
<dbReference type="EMBL" id="DS999644">
    <property type="protein sequence ID" value="EFE74507.2"/>
    <property type="molecule type" value="Genomic_DNA"/>
</dbReference>
<evidence type="ECO:0000313" key="3">
    <source>
        <dbReference type="Proteomes" id="UP000003986"/>
    </source>
</evidence>
<evidence type="ECO:0000313" key="2">
    <source>
        <dbReference type="EMBL" id="EFE74526.2"/>
    </source>
</evidence>
<evidence type="ECO:0000313" key="1">
    <source>
        <dbReference type="EMBL" id="EFE74507.2"/>
    </source>
</evidence>
<gene>
    <name evidence="1" type="ORF">SSGG_01873</name>
    <name evidence="2" type="ORF">SSGG_01891</name>
</gene>
<dbReference type="Proteomes" id="UP000003986">
    <property type="component" value="Unassembled WGS sequence"/>
</dbReference>
<dbReference type="AlphaFoldDB" id="D6AC84"/>
<protein>
    <submittedName>
        <fullName evidence="1">Predicted protein</fullName>
    </submittedName>
</protein>